<comment type="catalytic activity">
    <reaction evidence="1">
        <text>AMP + diphosphate = 5-phospho-alpha-D-ribose 1-diphosphate + adenine</text>
        <dbReference type="Rhea" id="RHEA:16609"/>
        <dbReference type="ChEBI" id="CHEBI:16708"/>
        <dbReference type="ChEBI" id="CHEBI:33019"/>
        <dbReference type="ChEBI" id="CHEBI:58017"/>
        <dbReference type="ChEBI" id="CHEBI:456215"/>
        <dbReference type="EC" id="2.4.2.7"/>
    </reaction>
</comment>
<evidence type="ECO:0000313" key="13">
    <source>
        <dbReference type="EMBL" id="THG20846.1"/>
    </source>
</evidence>
<evidence type="ECO:0000313" key="14">
    <source>
        <dbReference type="Proteomes" id="UP000306102"/>
    </source>
</evidence>
<dbReference type="FunFam" id="3.40.50.2020:FF:000022">
    <property type="entry name" value="Adenine phosphoribosyltransferase 1"/>
    <property type="match status" value="1"/>
</dbReference>
<comment type="pathway">
    <text evidence="3">Purine metabolism; AMP biosynthesis via salvage pathway; AMP from adenine: step 1/1.</text>
</comment>
<dbReference type="Pfam" id="PF00156">
    <property type="entry name" value="Pribosyltran"/>
    <property type="match status" value="1"/>
</dbReference>
<comment type="subcellular location">
    <subcellularLocation>
        <location evidence="2">Cytoplasm</location>
    </subcellularLocation>
</comment>
<comment type="similarity">
    <text evidence="4">Belongs to the purine/pyrimidine phosphoribosyltransferase family.</text>
</comment>
<evidence type="ECO:0000259" key="12">
    <source>
        <dbReference type="Pfam" id="PF00156"/>
    </source>
</evidence>
<dbReference type="HAMAP" id="MF_00004">
    <property type="entry name" value="Aden_phosphoribosyltr"/>
    <property type="match status" value="1"/>
</dbReference>
<dbReference type="GO" id="GO:0006166">
    <property type="term" value="P:purine ribonucleoside salvage"/>
    <property type="evidence" value="ECO:0007669"/>
    <property type="project" value="UniProtKB-KW"/>
</dbReference>
<feature type="region of interest" description="Disordered" evidence="11">
    <location>
        <begin position="54"/>
        <end position="76"/>
    </location>
</feature>
<dbReference type="STRING" id="542762.A0A4S4EWS7"/>
<organism evidence="13 14">
    <name type="scientific">Camellia sinensis var. sinensis</name>
    <name type="common">China tea</name>
    <dbReference type="NCBI Taxonomy" id="542762"/>
    <lineage>
        <taxon>Eukaryota</taxon>
        <taxon>Viridiplantae</taxon>
        <taxon>Streptophyta</taxon>
        <taxon>Embryophyta</taxon>
        <taxon>Tracheophyta</taxon>
        <taxon>Spermatophyta</taxon>
        <taxon>Magnoliopsida</taxon>
        <taxon>eudicotyledons</taxon>
        <taxon>Gunneridae</taxon>
        <taxon>Pentapetalae</taxon>
        <taxon>asterids</taxon>
        <taxon>Ericales</taxon>
        <taxon>Theaceae</taxon>
        <taxon>Camellia</taxon>
    </lineage>
</organism>
<evidence type="ECO:0000256" key="7">
    <source>
        <dbReference type="ARBA" id="ARBA00022490"/>
    </source>
</evidence>
<dbReference type="GO" id="GO:0003999">
    <property type="term" value="F:adenine phosphoribosyltransferase activity"/>
    <property type="evidence" value="ECO:0007669"/>
    <property type="project" value="UniProtKB-EC"/>
</dbReference>
<evidence type="ECO:0000256" key="8">
    <source>
        <dbReference type="ARBA" id="ARBA00022676"/>
    </source>
</evidence>
<keyword evidence="8" id="KW-0328">Glycosyltransferase</keyword>
<dbReference type="Proteomes" id="UP000306102">
    <property type="component" value="Unassembled WGS sequence"/>
</dbReference>
<evidence type="ECO:0000256" key="9">
    <source>
        <dbReference type="ARBA" id="ARBA00022679"/>
    </source>
</evidence>
<gene>
    <name evidence="13" type="ORF">TEA_016283</name>
</gene>
<evidence type="ECO:0000256" key="2">
    <source>
        <dbReference type="ARBA" id="ARBA00004496"/>
    </source>
</evidence>
<keyword evidence="10" id="KW-0660">Purine salvage</keyword>
<dbReference type="GO" id="GO:0006168">
    <property type="term" value="P:adenine salvage"/>
    <property type="evidence" value="ECO:0007669"/>
    <property type="project" value="InterPro"/>
</dbReference>
<dbReference type="UniPathway" id="UPA00588">
    <property type="reaction ID" value="UER00646"/>
</dbReference>
<dbReference type="CDD" id="cd06223">
    <property type="entry name" value="PRTases_typeI"/>
    <property type="match status" value="1"/>
</dbReference>
<evidence type="ECO:0000256" key="10">
    <source>
        <dbReference type="ARBA" id="ARBA00022726"/>
    </source>
</evidence>
<dbReference type="GO" id="GO:0005829">
    <property type="term" value="C:cytosol"/>
    <property type="evidence" value="ECO:0007669"/>
    <property type="project" value="TreeGrafter"/>
</dbReference>
<dbReference type="PANTHER" id="PTHR11776">
    <property type="entry name" value="ADENINE PHOSPHORIBOSYLTRANSFERASE"/>
    <property type="match status" value="1"/>
</dbReference>
<evidence type="ECO:0000256" key="6">
    <source>
        <dbReference type="ARBA" id="ARBA00011893"/>
    </source>
</evidence>
<reference evidence="13 14" key="1">
    <citation type="journal article" date="2018" name="Proc. Natl. Acad. Sci. U.S.A.">
        <title>Draft genome sequence of Camellia sinensis var. sinensis provides insights into the evolution of the tea genome and tea quality.</title>
        <authorList>
            <person name="Wei C."/>
            <person name="Yang H."/>
            <person name="Wang S."/>
            <person name="Zhao J."/>
            <person name="Liu C."/>
            <person name="Gao L."/>
            <person name="Xia E."/>
            <person name="Lu Y."/>
            <person name="Tai Y."/>
            <person name="She G."/>
            <person name="Sun J."/>
            <person name="Cao H."/>
            <person name="Tong W."/>
            <person name="Gao Q."/>
            <person name="Li Y."/>
            <person name="Deng W."/>
            <person name="Jiang X."/>
            <person name="Wang W."/>
            <person name="Chen Q."/>
            <person name="Zhang S."/>
            <person name="Li H."/>
            <person name="Wu J."/>
            <person name="Wang P."/>
            <person name="Li P."/>
            <person name="Shi C."/>
            <person name="Zheng F."/>
            <person name="Jian J."/>
            <person name="Huang B."/>
            <person name="Shan D."/>
            <person name="Shi M."/>
            <person name="Fang C."/>
            <person name="Yue Y."/>
            <person name="Li F."/>
            <person name="Li D."/>
            <person name="Wei S."/>
            <person name="Han B."/>
            <person name="Jiang C."/>
            <person name="Yin Y."/>
            <person name="Xia T."/>
            <person name="Zhang Z."/>
            <person name="Bennetzen J.L."/>
            <person name="Zhao S."/>
            <person name="Wan X."/>
        </authorList>
    </citation>
    <scope>NUCLEOTIDE SEQUENCE [LARGE SCALE GENOMIC DNA]</scope>
    <source>
        <strain evidence="14">cv. Shuchazao</strain>
        <tissue evidence="13">Leaf</tissue>
    </source>
</reference>
<comment type="caution">
    <text evidence="13">The sequence shown here is derived from an EMBL/GenBank/DDBJ whole genome shotgun (WGS) entry which is preliminary data.</text>
</comment>
<proteinExistence type="inferred from homology"/>
<accession>A0A4S4EWS7</accession>
<dbReference type="Gene3D" id="3.40.50.2020">
    <property type="match status" value="1"/>
</dbReference>
<dbReference type="NCBIfam" id="NF002634">
    <property type="entry name" value="PRK02304.1-3"/>
    <property type="match status" value="1"/>
</dbReference>
<evidence type="ECO:0000256" key="5">
    <source>
        <dbReference type="ARBA" id="ARBA00011738"/>
    </source>
</evidence>
<dbReference type="InterPro" id="IPR005764">
    <property type="entry name" value="Ade_phspho_trans"/>
</dbReference>
<dbReference type="NCBIfam" id="NF002636">
    <property type="entry name" value="PRK02304.1-5"/>
    <property type="match status" value="1"/>
</dbReference>
<dbReference type="GO" id="GO:0044209">
    <property type="term" value="P:AMP salvage"/>
    <property type="evidence" value="ECO:0007669"/>
    <property type="project" value="UniProtKB-UniPathway"/>
</dbReference>
<keyword evidence="9" id="KW-0808">Transferase</keyword>
<keyword evidence="7" id="KW-0963">Cytoplasm</keyword>
<dbReference type="SUPFAM" id="SSF53271">
    <property type="entry name" value="PRTase-like"/>
    <property type="match status" value="1"/>
</dbReference>
<dbReference type="InterPro" id="IPR000836">
    <property type="entry name" value="PRTase_dom"/>
</dbReference>
<evidence type="ECO:0000256" key="4">
    <source>
        <dbReference type="ARBA" id="ARBA00008391"/>
    </source>
</evidence>
<protein>
    <recommendedName>
        <fullName evidence="6">adenine phosphoribosyltransferase</fullName>
        <ecNumber evidence="6">2.4.2.7</ecNumber>
    </recommendedName>
</protein>
<feature type="domain" description="Phosphoribosyltransferase" evidence="12">
    <location>
        <begin position="127"/>
        <end position="257"/>
    </location>
</feature>
<evidence type="ECO:0000256" key="1">
    <source>
        <dbReference type="ARBA" id="ARBA00000868"/>
    </source>
</evidence>
<dbReference type="AlphaFoldDB" id="A0A4S4EWS7"/>
<dbReference type="EC" id="2.4.2.7" evidence="6"/>
<evidence type="ECO:0000256" key="3">
    <source>
        <dbReference type="ARBA" id="ARBA00004659"/>
    </source>
</evidence>
<sequence>MNTLSSTIAPQIPKANIGRKKYQKYLTSGNSVTLLKMPNSSSYFSSSSKLVRASTGKADSSHDNNHTHIPPPPHRDLQDKVISAMAASDSDSRDDRIARIASAIRVIPDFPKPGIMFQDITTLLLDPKAFKDTIDLFVERYKGKDISVVAGIEARGFIFGPPIALAIGAKFVPMRKPKKLPGRDLLHQSFALWEVISEEYSLEYGTDKMEMHVGAVQAGERALIIDDLIATGGTLCAAIRLLERVGVHVVECACVIELADLKWRNSRVIIFIYLGNKILIKAGATSKLTLSFSRNQNIAKTFVKIVAQLHRLYFASGSGRERLGDRPLFVLVSST</sequence>
<dbReference type="EMBL" id="SDRB02001724">
    <property type="protein sequence ID" value="THG20846.1"/>
    <property type="molecule type" value="Genomic_DNA"/>
</dbReference>
<dbReference type="InterPro" id="IPR029057">
    <property type="entry name" value="PRTase-like"/>
</dbReference>
<dbReference type="InterPro" id="IPR050120">
    <property type="entry name" value="Adenine_PRTase"/>
</dbReference>
<keyword evidence="14" id="KW-1185">Reference proteome</keyword>
<dbReference type="PANTHER" id="PTHR11776:SF0">
    <property type="entry name" value="ADENINE PHOSPHORIBOSYLTRANSFERASE 1, CHLOROPLASTIC"/>
    <property type="match status" value="1"/>
</dbReference>
<comment type="subunit">
    <text evidence="5">Homodimer.</text>
</comment>
<name>A0A4S4EWS7_CAMSN</name>
<evidence type="ECO:0000256" key="11">
    <source>
        <dbReference type="SAM" id="MobiDB-lite"/>
    </source>
</evidence>